<sequence>MNFRKSIFLTIFVALGLSFLVSSCETDVDLIAPYKSTPVIIGILDYTADSQFVRINRTFLGEGDANIYAGIRDSVEYNAAEVEVWLYKRRNGNLQDSIQLQYIVKPSRDPGVFYNQNVGFYYTSQDLFTADEIADIRNASFGNNPVLMTYELKVIARGEIYTAETDFPDISSSTISTPLPANPPSKLELYRQSFNQYAQVTFAYKLKSKTARNLGVYRLNYDYVTADGTTVTNQYIDYKLGATDNSEGANNQNAYFTFNAQSWYEFIGPKIKAIPNVTKIRIHNTEFRLTGANGILNTYYKVANPVSEFTPVLNTFTNLDNGAIGIFGARSTVVREAYILDPGIEIMNMGEFTSAPGLSYCVVNWASSLYVCNP</sequence>
<evidence type="ECO:0000313" key="3">
    <source>
        <dbReference type="Proteomes" id="UP000486602"/>
    </source>
</evidence>
<keyword evidence="3" id="KW-1185">Reference proteome</keyword>
<keyword evidence="1" id="KW-0732">Signal</keyword>
<protein>
    <recommendedName>
        <fullName evidence="4">DUF4249 domain-containing protein</fullName>
    </recommendedName>
</protein>
<dbReference type="AlphaFoldDB" id="A0A7K3WNS6"/>
<evidence type="ECO:0008006" key="4">
    <source>
        <dbReference type="Google" id="ProtNLM"/>
    </source>
</evidence>
<evidence type="ECO:0000313" key="2">
    <source>
        <dbReference type="EMBL" id="NEN22512.1"/>
    </source>
</evidence>
<dbReference type="Proteomes" id="UP000486602">
    <property type="component" value="Unassembled WGS sequence"/>
</dbReference>
<dbReference type="EMBL" id="JAAGVY010000003">
    <property type="protein sequence ID" value="NEN22512.1"/>
    <property type="molecule type" value="Genomic_DNA"/>
</dbReference>
<feature type="signal peptide" evidence="1">
    <location>
        <begin position="1"/>
        <end position="23"/>
    </location>
</feature>
<proteinExistence type="predicted"/>
<name>A0A7K3WNS6_9FLAO</name>
<accession>A0A7K3WNS6</accession>
<dbReference type="PROSITE" id="PS51257">
    <property type="entry name" value="PROKAR_LIPOPROTEIN"/>
    <property type="match status" value="1"/>
</dbReference>
<reference evidence="2 3" key="1">
    <citation type="submission" date="2020-02" db="EMBL/GenBank/DDBJ databases">
        <title>Out from the shadows clarifying the taxonomy of the family Cryomorphaceae and related taxa by utilizing the GTDB taxonomic framework.</title>
        <authorList>
            <person name="Bowman J.P."/>
        </authorList>
    </citation>
    <scope>NUCLEOTIDE SEQUENCE [LARGE SCALE GENOMIC DNA]</scope>
    <source>
        <strain evidence="2 3">QSSC 1-22</strain>
    </source>
</reference>
<gene>
    <name evidence="2" type="ORF">G3O08_03215</name>
</gene>
<comment type="caution">
    <text evidence="2">The sequence shown here is derived from an EMBL/GenBank/DDBJ whole genome shotgun (WGS) entry which is preliminary data.</text>
</comment>
<dbReference type="RefSeq" id="WP_163283237.1">
    <property type="nucleotide sequence ID" value="NZ_JAAGVY010000003.1"/>
</dbReference>
<feature type="chain" id="PRO_5029656132" description="DUF4249 domain-containing protein" evidence="1">
    <location>
        <begin position="24"/>
        <end position="374"/>
    </location>
</feature>
<evidence type="ECO:0000256" key="1">
    <source>
        <dbReference type="SAM" id="SignalP"/>
    </source>
</evidence>
<organism evidence="2 3">
    <name type="scientific">Cryomorpha ignava</name>
    <dbReference type="NCBI Taxonomy" id="101383"/>
    <lineage>
        <taxon>Bacteria</taxon>
        <taxon>Pseudomonadati</taxon>
        <taxon>Bacteroidota</taxon>
        <taxon>Flavobacteriia</taxon>
        <taxon>Flavobacteriales</taxon>
        <taxon>Cryomorphaceae</taxon>
        <taxon>Cryomorpha</taxon>
    </lineage>
</organism>